<organism evidence="2 3">
    <name type="scientific">Rhodoferax sediminis</name>
    <dbReference type="NCBI Taxonomy" id="2509614"/>
    <lineage>
        <taxon>Bacteria</taxon>
        <taxon>Pseudomonadati</taxon>
        <taxon>Pseudomonadota</taxon>
        <taxon>Betaproteobacteria</taxon>
        <taxon>Burkholderiales</taxon>
        <taxon>Comamonadaceae</taxon>
        <taxon>Rhodoferax</taxon>
    </lineage>
</organism>
<evidence type="ECO:0000313" key="3">
    <source>
        <dbReference type="Proteomes" id="UP000316798"/>
    </source>
</evidence>
<dbReference type="Gene3D" id="3.90.79.10">
    <property type="entry name" value="Nucleoside Triphosphate Pyrophosphohydrolase"/>
    <property type="match status" value="1"/>
</dbReference>
<name>A0A515DGZ0_9BURK</name>
<dbReference type="InterPro" id="IPR000086">
    <property type="entry name" value="NUDIX_hydrolase_dom"/>
</dbReference>
<dbReference type="GO" id="GO:0003824">
    <property type="term" value="F:catalytic activity"/>
    <property type="evidence" value="ECO:0007669"/>
    <property type="project" value="UniProtKB-ARBA"/>
</dbReference>
<evidence type="ECO:0000313" key="2">
    <source>
        <dbReference type="EMBL" id="QDL39647.1"/>
    </source>
</evidence>
<reference evidence="2 3" key="1">
    <citation type="submission" date="2019-01" db="EMBL/GenBank/DDBJ databases">
        <title>Genomic insights into a novel species Rhodoferax sp.</title>
        <authorList>
            <person name="Jin L."/>
        </authorList>
    </citation>
    <scope>NUCLEOTIDE SEQUENCE [LARGE SCALE GENOMIC DNA]</scope>
    <source>
        <strain evidence="2 3">CHu59-6-5</strain>
    </source>
</reference>
<dbReference type="InterPro" id="IPR015797">
    <property type="entry name" value="NUDIX_hydrolase-like_dom_sf"/>
</dbReference>
<dbReference type="PROSITE" id="PS51462">
    <property type="entry name" value="NUDIX"/>
    <property type="match status" value="1"/>
</dbReference>
<dbReference type="Proteomes" id="UP000316798">
    <property type="component" value="Chromosome"/>
</dbReference>
<sequence>MLPDPAWLAGLRSAASQPPLRARVPLWAGEVVIGSVEPGFLSQIAFKPIQNMHSALQKVEHDGAPGWRLTGDVTAGLDTLARALRDAGLAHVWRNEQLAVNGKAGERLGTIERAVVRALGITTHAVHLVGASFDGRVWVQQRALDKPNDPGLWDTLVGGMVAARDTRQQALVRETWEEAGLALDALQDVTYGGRVGIRRPSGAHEEPGYTVEGIDWYRCTVPEALVPVNQDGEVARFALLDQRELLCKMQQGEFTLEAALILAAWFESL</sequence>
<dbReference type="SUPFAM" id="SSF55811">
    <property type="entry name" value="Nudix"/>
    <property type="match status" value="1"/>
</dbReference>
<evidence type="ECO:0000259" key="1">
    <source>
        <dbReference type="PROSITE" id="PS51462"/>
    </source>
</evidence>
<dbReference type="Pfam" id="PF00293">
    <property type="entry name" value="NUDIX"/>
    <property type="match status" value="1"/>
</dbReference>
<keyword evidence="3" id="KW-1185">Reference proteome</keyword>
<proteinExistence type="predicted"/>
<dbReference type="OrthoDB" id="5621792at2"/>
<dbReference type="KEGG" id="rhf:EUB48_05550"/>
<feature type="domain" description="Nudix hydrolase" evidence="1">
    <location>
        <begin position="121"/>
        <end position="262"/>
    </location>
</feature>
<dbReference type="CDD" id="cd03676">
    <property type="entry name" value="NUDIX_Tnr3_like"/>
    <property type="match status" value="1"/>
</dbReference>
<accession>A0A515DGZ0</accession>
<dbReference type="AlphaFoldDB" id="A0A515DGZ0"/>
<gene>
    <name evidence="2" type="ORF">EUB48_05550</name>
</gene>
<protein>
    <submittedName>
        <fullName evidence="2">NUDIX domain-containing protein</fullName>
    </submittedName>
</protein>
<dbReference type="EMBL" id="CP035503">
    <property type="protein sequence ID" value="QDL39647.1"/>
    <property type="molecule type" value="Genomic_DNA"/>
</dbReference>